<comment type="caution">
    <text evidence="3">The sequence shown here is derived from an EMBL/GenBank/DDBJ whole genome shotgun (WGS) entry which is preliminary data.</text>
</comment>
<gene>
    <name evidence="3" type="ORF">PENTCL1PPCAC_15299</name>
</gene>
<sequence>QVPRMITLLVLLASFLQSGSACAATSPGTTTPAPTACTTCAQNLITKTTNGMGSHAFATDTTDTTGACNTRTLTCVGPNANIEINNMMGTIDDGGTGTATMTVTCNAAGTAWELELQGIAITSVECASGVVG</sequence>
<evidence type="ECO:0000313" key="4">
    <source>
        <dbReference type="Proteomes" id="UP001432027"/>
    </source>
</evidence>
<keyword evidence="1" id="KW-0732">Signal</keyword>
<dbReference type="PANTHER" id="PTHR21629">
    <property type="entry name" value="C6 DOMAIN-CONTAINING PROTEIN"/>
    <property type="match status" value="1"/>
</dbReference>
<protein>
    <recommendedName>
        <fullName evidence="2">C6 domain-containing protein</fullName>
    </recommendedName>
</protein>
<evidence type="ECO:0000256" key="1">
    <source>
        <dbReference type="SAM" id="SignalP"/>
    </source>
</evidence>
<dbReference type="SMART" id="SM01048">
    <property type="entry name" value="C6"/>
    <property type="match status" value="1"/>
</dbReference>
<evidence type="ECO:0000313" key="3">
    <source>
        <dbReference type="EMBL" id="GMS93124.1"/>
    </source>
</evidence>
<accession>A0AAV5TCU4</accession>
<feature type="chain" id="PRO_5043495758" description="C6 domain-containing protein" evidence="1">
    <location>
        <begin position="24"/>
        <end position="132"/>
    </location>
</feature>
<name>A0AAV5TCU4_9BILA</name>
<dbReference type="InterPro" id="IPR002601">
    <property type="entry name" value="C6_domain"/>
</dbReference>
<dbReference type="Proteomes" id="UP001432027">
    <property type="component" value="Unassembled WGS sequence"/>
</dbReference>
<evidence type="ECO:0000259" key="2">
    <source>
        <dbReference type="SMART" id="SM01048"/>
    </source>
</evidence>
<organism evidence="3 4">
    <name type="scientific">Pristionchus entomophagus</name>
    <dbReference type="NCBI Taxonomy" id="358040"/>
    <lineage>
        <taxon>Eukaryota</taxon>
        <taxon>Metazoa</taxon>
        <taxon>Ecdysozoa</taxon>
        <taxon>Nematoda</taxon>
        <taxon>Chromadorea</taxon>
        <taxon>Rhabditida</taxon>
        <taxon>Rhabditina</taxon>
        <taxon>Diplogasteromorpha</taxon>
        <taxon>Diplogasteroidea</taxon>
        <taxon>Neodiplogasteridae</taxon>
        <taxon>Pristionchus</taxon>
    </lineage>
</organism>
<reference evidence="3" key="1">
    <citation type="submission" date="2023-10" db="EMBL/GenBank/DDBJ databases">
        <title>Genome assembly of Pristionchus species.</title>
        <authorList>
            <person name="Yoshida K."/>
            <person name="Sommer R.J."/>
        </authorList>
    </citation>
    <scope>NUCLEOTIDE SEQUENCE</scope>
    <source>
        <strain evidence="3">RS0144</strain>
    </source>
</reference>
<feature type="non-terminal residue" evidence="3">
    <location>
        <position position="1"/>
    </location>
</feature>
<dbReference type="PANTHER" id="PTHR21629:SF5">
    <property type="entry name" value="C6 DOMAIN-CONTAINING PROTEIN"/>
    <property type="match status" value="1"/>
</dbReference>
<dbReference type="AlphaFoldDB" id="A0AAV5TCU4"/>
<dbReference type="Pfam" id="PF01681">
    <property type="entry name" value="C6"/>
    <property type="match status" value="1"/>
</dbReference>
<feature type="signal peptide" evidence="1">
    <location>
        <begin position="1"/>
        <end position="23"/>
    </location>
</feature>
<proteinExistence type="predicted"/>
<dbReference type="EMBL" id="BTSX01000004">
    <property type="protein sequence ID" value="GMS93124.1"/>
    <property type="molecule type" value="Genomic_DNA"/>
</dbReference>
<keyword evidence="4" id="KW-1185">Reference proteome</keyword>
<feature type="domain" description="C6" evidence="2">
    <location>
        <begin position="37"/>
        <end position="126"/>
    </location>
</feature>